<evidence type="ECO:0000313" key="3">
    <source>
        <dbReference type="EMBL" id="ETM44204.1"/>
    </source>
</evidence>
<organism evidence="3">
    <name type="scientific">Phytophthora nicotianae</name>
    <name type="common">Potato buckeye rot agent</name>
    <name type="synonym">Phytophthora parasitica</name>
    <dbReference type="NCBI Taxonomy" id="4792"/>
    <lineage>
        <taxon>Eukaryota</taxon>
        <taxon>Sar</taxon>
        <taxon>Stramenopiles</taxon>
        <taxon>Oomycota</taxon>
        <taxon>Peronosporomycetes</taxon>
        <taxon>Peronosporales</taxon>
        <taxon>Peronosporaceae</taxon>
        <taxon>Phytophthora</taxon>
    </lineage>
</organism>
<sequence>MVAVRGKYVSSQNIPFGVAWKELKKQGWTSVRPRAKDLHPTLLPESLRLPVLHHSRRHQHLLLILLSQQDHHPLKRPPPSPRLHSNHLQVPNSLWRGKRIRKVPKPPATGKQKRRRSLHPSEEATLDDAISDEEKAPVPVAEPVTQIVAPPPPSCCQVLTEVKKKLLNRGTSGIPALSLLKRTTKRVSLTMRFKTTDLLNVDAPGGRDPNYDALESGDEAARDDVVIDIQFDCSGWVSNGSAADGSEPDPERDEMDIALAKEFLDGFGGADAVLAARCCLFKQVPERYAPRSFDDAYKRHKRRCQANPATKKKTRRDVLQELQAVPPIKPHELCRFVGLLIARTICPNREKLANHWITTDEGAIPRGAFSSVMARDRFMDICRNLHFNDNVDPRATTDRAWKIRKVVEVLQRTIREGYVPPADLFI</sequence>
<dbReference type="Proteomes" id="UP000054532">
    <property type="component" value="Unassembled WGS sequence"/>
</dbReference>
<dbReference type="PANTHER" id="PTHR46599">
    <property type="entry name" value="PIGGYBAC TRANSPOSABLE ELEMENT-DERIVED PROTEIN 4"/>
    <property type="match status" value="1"/>
</dbReference>
<dbReference type="Pfam" id="PF13843">
    <property type="entry name" value="DDE_Tnp_1_7"/>
    <property type="match status" value="1"/>
</dbReference>
<dbReference type="EMBL" id="KI693450">
    <property type="protein sequence ID" value="ETM44204.1"/>
    <property type="molecule type" value="Genomic_DNA"/>
</dbReference>
<feature type="region of interest" description="Disordered" evidence="1">
    <location>
        <begin position="71"/>
        <end position="133"/>
    </location>
</feature>
<evidence type="ECO:0000256" key="1">
    <source>
        <dbReference type="SAM" id="MobiDB-lite"/>
    </source>
</evidence>
<dbReference type="VEuPathDB" id="FungiDB:PPTG_15592"/>
<accession>W2N919</accession>
<dbReference type="AlphaFoldDB" id="W2N919"/>
<evidence type="ECO:0000259" key="2">
    <source>
        <dbReference type="Pfam" id="PF13843"/>
    </source>
</evidence>
<dbReference type="VEuPathDB" id="FungiDB:PPTG_12996"/>
<dbReference type="InterPro" id="IPR029526">
    <property type="entry name" value="PGBD"/>
</dbReference>
<proteinExistence type="predicted"/>
<protein>
    <recommendedName>
        <fullName evidence="2">PiggyBac transposable element-derived protein domain-containing protein</fullName>
    </recommendedName>
</protein>
<reference evidence="3" key="1">
    <citation type="submission" date="2013-11" db="EMBL/GenBank/DDBJ databases">
        <title>The Genome Sequence of Phytophthora parasitica IAC_01/95.</title>
        <authorList>
            <consortium name="The Broad Institute Genomics Platform"/>
            <person name="Russ C."/>
            <person name="Tyler B."/>
            <person name="Panabieres F."/>
            <person name="Shan W."/>
            <person name="Tripathy S."/>
            <person name="Grunwald N."/>
            <person name="Machado M."/>
            <person name="Johnson C.S."/>
            <person name="Arredondo F."/>
            <person name="Hong C."/>
            <person name="Coffey M."/>
            <person name="Young S.K."/>
            <person name="Zeng Q."/>
            <person name="Gargeya S."/>
            <person name="Fitzgerald M."/>
            <person name="Abouelleil A."/>
            <person name="Alvarado L."/>
            <person name="Chapman S.B."/>
            <person name="Gainer-Dewar J."/>
            <person name="Goldberg J."/>
            <person name="Griggs A."/>
            <person name="Gujja S."/>
            <person name="Hansen M."/>
            <person name="Howarth C."/>
            <person name="Imamovic A."/>
            <person name="Ireland A."/>
            <person name="Larimer J."/>
            <person name="McCowan C."/>
            <person name="Murphy C."/>
            <person name="Pearson M."/>
            <person name="Poon T.W."/>
            <person name="Priest M."/>
            <person name="Roberts A."/>
            <person name="Saif S."/>
            <person name="Shea T."/>
            <person name="Sykes S."/>
            <person name="Wortman J."/>
            <person name="Nusbaum C."/>
            <person name="Birren B."/>
        </authorList>
    </citation>
    <scope>NUCLEOTIDE SEQUENCE [LARGE SCALE GENOMIC DNA]</scope>
    <source>
        <strain evidence="3">IAC_01/95</strain>
    </source>
</reference>
<gene>
    <name evidence="3" type="ORF">L914_10539</name>
</gene>
<dbReference type="PANTHER" id="PTHR46599:SF3">
    <property type="entry name" value="PIGGYBAC TRANSPOSABLE ELEMENT-DERIVED PROTEIN 4"/>
    <property type="match status" value="1"/>
</dbReference>
<feature type="domain" description="PiggyBac transposable element-derived protein" evidence="2">
    <location>
        <begin position="313"/>
        <end position="424"/>
    </location>
</feature>
<name>W2N919_PHYNI</name>